<dbReference type="GO" id="GO:0005524">
    <property type="term" value="F:ATP binding"/>
    <property type="evidence" value="ECO:0007669"/>
    <property type="project" value="UniProtKB-UniRule"/>
</dbReference>
<proteinExistence type="inferred from homology"/>
<dbReference type="GO" id="GO:0016773">
    <property type="term" value="F:phosphotransferase activity, alcohol group as acceptor"/>
    <property type="evidence" value="ECO:0007669"/>
    <property type="project" value="UniProtKB-UniRule"/>
</dbReference>
<dbReference type="EC" id="2.7.1.170" evidence="1"/>
<dbReference type="Proteomes" id="UP000247594">
    <property type="component" value="Unassembled WGS sequence"/>
</dbReference>
<sequence length="374" mass="40473">MKSQYYLGVMSGTSLDGVDLALMDFSLQPAQLVATDFVPMPQNLRENLTALIHSGQGTLQHIGELDQQLGLLYADSINQFLTKHSLSATQIQAVGCHGQTIWHAPQGQFPFTWQIGNANVIAAKTGITTIADFRRKDMAYGGQGAPLVPAFHQGIFADPTRITVVLNIGGISNISVLVPNQPVIGYDTGVGNALMDSWITKHQGKPYDKNGEWAKTGQSNAALLQALLADPYFSLPAPKSTGRERFNLAWLEKILAKQTALFPLAPQDVQATLAEFTAQCTARELAGVAQSDLPRLLLVCGGGARNPVIMAHLQRLLPEWQLATTTDYGLDSDYLEAAAFAWLAYRRMENLPSNEPSVTGASRAVSLGVIYPKD</sequence>
<keyword evidence="5" id="KW-1185">Reference proteome</keyword>
<dbReference type="NCBIfam" id="NF007148">
    <property type="entry name" value="PRK09585.3-2"/>
    <property type="match status" value="1"/>
</dbReference>
<comment type="catalytic activity">
    <reaction evidence="1">
        <text>1,6-anhydro-N-acetyl-beta-muramate + ATP + H2O = N-acetyl-D-muramate 6-phosphate + ADP + H(+)</text>
        <dbReference type="Rhea" id="RHEA:24952"/>
        <dbReference type="ChEBI" id="CHEBI:15377"/>
        <dbReference type="ChEBI" id="CHEBI:15378"/>
        <dbReference type="ChEBI" id="CHEBI:30616"/>
        <dbReference type="ChEBI" id="CHEBI:58690"/>
        <dbReference type="ChEBI" id="CHEBI:58722"/>
        <dbReference type="ChEBI" id="CHEBI:456216"/>
        <dbReference type="EC" id="2.7.1.170"/>
    </reaction>
</comment>
<dbReference type="Gene3D" id="3.30.420.40">
    <property type="match status" value="2"/>
</dbReference>
<dbReference type="Proteomes" id="UP001347884">
    <property type="component" value="Unassembled WGS sequence"/>
</dbReference>
<keyword evidence="1" id="KW-0547">Nucleotide-binding</keyword>
<keyword evidence="1 3" id="KW-0418">Kinase</keyword>
<dbReference type="HAMAP" id="MF_01270">
    <property type="entry name" value="AnhMurNAc_kinase"/>
    <property type="match status" value="1"/>
</dbReference>
<comment type="function">
    <text evidence="1">Catalyzes the specific phosphorylation of 1,6-anhydro-N-acetylmuramic acid (anhMurNAc) with the simultaneous cleavage of the 1,6-anhydro ring, generating MurNAc-6-P. Is required for the utilization of anhMurNAc either imported from the medium or derived from its own cell wall murein, and thus plays a role in cell wall recycling.</text>
</comment>
<dbReference type="EMBL" id="JAMDKF010000003">
    <property type="protein sequence ID" value="MEE6040643.1"/>
    <property type="molecule type" value="Genomic_DNA"/>
</dbReference>
<keyword evidence="1" id="KW-0067">ATP-binding</keyword>
<dbReference type="PANTHER" id="PTHR30605:SF0">
    <property type="entry name" value="ANHYDRO-N-ACETYLMURAMIC ACID KINASE"/>
    <property type="match status" value="1"/>
</dbReference>
<gene>
    <name evidence="1" type="primary">anmK</name>
    <name evidence="3" type="ORF">DM482_05705</name>
    <name evidence="2" type="ORF">M5S13_01890</name>
</gene>
<dbReference type="NCBIfam" id="NF007139">
    <property type="entry name" value="PRK09585.1-3"/>
    <property type="match status" value="1"/>
</dbReference>
<evidence type="ECO:0000313" key="3">
    <source>
        <dbReference type="EMBL" id="PXZ39166.1"/>
    </source>
</evidence>
<comment type="similarity">
    <text evidence="1">Belongs to the anhydro-N-acetylmuramic acid kinase family.</text>
</comment>
<comment type="pathway">
    <text evidence="1">Cell wall biogenesis; peptidoglycan recycling.</text>
</comment>
<evidence type="ECO:0000313" key="2">
    <source>
        <dbReference type="EMBL" id="MEE6040643.1"/>
    </source>
</evidence>
<dbReference type="GO" id="GO:0097175">
    <property type="term" value="P:1,6-anhydro-N-acetyl-beta-muramic acid catabolic process"/>
    <property type="evidence" value="ECO:0007669"/>
    <property type="project" value="UniProtKB-UniRule"/>
</dbReference>
<reference evidence="3 4" key="1">
    <citation type="submission" date="2018-06" db="EMBL/GenBank/DDBJ databases">
        <authorList>
            <person name="Teymurazov M."/>
            <person name="Kislichkina A."/>
            <person name="Abaymova A."/>
            <person name="Mukhina T."/>
            <person name="Mayskaya N."/>
            <person name="Svetoch E."/>
            <person name="Bogun A."/>
        </authorList>
    </citation>
    <scope>NUCLEOTIDE SEQUENCE [LARGE SCALE GENOMIC DNA]</scope>
    <source>
        <strain evidence="3 4">SCPM-O-B-8406</strain>
    </source>
</reference>
<keyword evidence="1" id="KW-0119">Carbohydrate metabolism</keyword>
<dbReference type="CDD" id="cd24050">
    <property type="entry name" value="ASKHA_NBD_ANMK"/>
    <property type="match status" value="1"/>
</dbReference>
<organism evidence="3 4">
    <name type="scientific">Avibacterium paragallinarum</name>
    <name type="common">Haemophilus gallinarum</name>
    <dbReference type="NCBI Taxonomy" id="728"/>
    <lineage>
        <taxon>Bacteria</taxon>
        <taxon>Pseudomonadati</taxon>
        <taxon>Pseudomonadota</taxon>
        <taxon>Gammaproteobacteria</taxon>
        <taxon>Pasteurellales</taxon>
        <taxon>Pasteurellaceae</taxon>
        <taxon>Avibacterium</taxon>
    </lineage>
</organism>
<dbReference type="GO" id="GO:0009254">
    <property type="term" value="P:peptidoglycan turnover"/>
    <property type="evidence" value="ECO:0007669"/>
    <property type="project" value="UniProtKB-UniRule"/>
</dbReference>
<dbReference type="InterPro" id="IPR005338">
    <property type="entry name" value="Anhydro_N_Ac-Mur_kinase"/>
</dbReference>
<dbReference type="AlphaFoldDB" id="A0AAE5TKJ0"/>
<dbReference type="Pfam" id="PF03702">
    <property type="entry name" value="AnmK"/>
    <property type="match status" value="1"/>
</dbReference>
<dbReference type="InterPro" id="IPR043129">
    <property type="entry name" value="ATPase_NBD"/>
</dbReference>
<dbReference type="GO" id="GO:0016301">
    <property type="term" value="F:kinase activity"/>
    <property type="evidence" value="ECO:0007669"/>
    <property type="project" value="UniProtKB-KW"/>
</dbReference>
<dbReference type="EMBL" id="QJPJ01000007">
    <property type="protein sequence ID" value="PXZ39166.1"/>
    <property type="molecule type" value="Genomic_DNA"/>
</dbReference>
<accession>A0AAE5TKJ0</accession>
<keyword evidence="1 2" id="KW-0808">Transferase</keyword>
<dbReference type="GO" id="GO:0006040">
    <property type="term" value="P:amino sugar metabolic process"/>
    <property type="evidence" value="ECO:0007669"/>
    <property type="project" value="InterPro"/>
</dbReference>
<dbReference type="SUPFAM" id="SSF53067">
    <property type="entry name" value="Actin-like ATPase domain"/>
    <property type="match status" value="1"/>
</dbReference>
<name>A0AAE5TKJ0_AVIPA</name>
<reference evidence="2 5" key="2">
    <citation type="journal article" date="2022" name="Front. Microbiol.">
        <title>Commensal bacteria contribute to the growth of multidrug-resistant Avibacterium paragallinarum in chickens.</title>
        <authorList>
            <person name="Zhu J."/>
            <person name="Chen Y."/>
            <person name="Wu Y."/>
            <person name="Wang Y."/>
            <person name="Zhu K."/>
        </authorList>
    </citation>
    <scope>NUCLEOTIDE SEQUENCE [LARGE SCALE GENOMIC DNA]</scope>
    <source>
        <strain evidence="2 5">AV25</strain>
    </source>
</reference>
<evidence type="ECO:0000313" key="4">
    <source>
        <dbReference type="Proteomes" id="UP000247594"/>
    </source>
</evidence>
<feature type="binding site" evidence="1">
    <location>
        <begin position="12"/>
        <end position="19"/>
    </location>
    <ligand>
        <name>ATP</name>
        <dbReference type="ChEBI" id="CHEBI:30616"/>
    </ligand>
</feature>
<comment type="pathway">
    <text evidence="1">Amino-sugar metabolism; 1,6-anhydro-N-acetylmuramate degradation.</text>
</comment>
<evidence type="ECO:0000313" key="5">
    <source>
        <dbReference type="Proteomes" id="UP001347884"/>
    </source>
</evidence>
<comment type="caution">
    <text evidence="3">The sequence shown here is derived from an EMBL/GenBank/DDBJ whole genome shotgun (WGS) entry which is preliminary data.</text>
</comment>
<protein>
    <recommendedName>
        <fullName evidence="1">Anhydro-N-acetylmuramic acid kinase</fullName>
        <ecNumber evidence="1">2.7.1.170</ecNumber>
    </recommendedName>
    <alternativeName>
        <fullName evidence="1">AnhMurNAc kinase</fullName>
    </alternativeName>
</protein>
<evidence type="ECO:0000256" key="1">
    <source>
        <dbReference type="HAMAP-Rule" id="MF_01270"/>
    </source>
</evidence>
<dbReference type="RefSeq" id="WP_110479299.1">
    <property type="nucleotide sequence ID" value="NZ_CP081939.1"/>
</dbReference>
<dbReference type="PANTHER" id="PTHR30605">
    <property type="entry name" value="ANHYDRO-N-ACETYLMURAMIC ACID KINASE"/>
    <property type="match status" value="1"/>
</dbReference>
<reference evidence="2" key="3">
    <citation type="submission" date="2022-05" db="EMBL/GenBank/DDBJ databases">
        <authorList>
            <person name="Chen Y."/>
            <person name="Zhu J."/>
            <person name="Zhu K."/>
        </authorList>
    </citation>
    <scope>NUCLEOTIDE SEQUENCE</scope>
    <source>
        <strain evidence="2">AV25</strain>
    </source>
</reference>